<dbReference type="EC" id="3.1.-.-" evidence="5"/>
<feature type="binding site" evidence="5">
    <location>
        <position position="102"/>
    </location>
    <ligand>
        <name>Mg(2+)</name>
        <dbReference type="ChEBI" id="CHEBI:18420"/>
    </ligand>
</feature>
<protein>
    <recommendedName>
        <fullName evidence="5">Ribonuclease VapC</fullName>
        <shortName evidence="5">RNase VapC</shortName>
        <ecNumber evidence="5">3.1.-.-</ecNumber>
    </recommendedName>
    <alternativeName>
        <fullName evidence="5">Toxin VapC</fullName>
    </alternativeName>
</protein>
<keyword evidence="5" id="KW-0460">Magnesium</keyword>
<proteinExistence type="inferred from homology"/>
<dbReference type="Gene3D" id="3.40.50.1010">
    <property type="entry name" value="5'-nuclease"/>
    <property type="match status" value="1"/>
</dbReference>
<evidence type="ECO:0000256" key="4">
    <source>
        <dbReference type="ARBA" id="ARBA00022801"/>
    </source>
</evidence>
<comment type="function">
    <text evidence="5">Toxic component of a toxin-antitoxin (TA) system. An RNase.</text>
</comment>
<dbReference type="InterPro" id="IPR029060">
    <property type="entry name" value="PIN-like_dom_sf"/>
</dbReference>
<dbReference type="SUPFAM" id="SSF88723">
    <property type="entry name" value="PIN domain-like"/>
    <property type="match status" value="1"/>
</dbReference>
<comment type="caution">
    <text evidence="7">The sequence shown here is derived from an EMBL/GenBank/DDBJ whole genome shotgun (WGS) entry which is preliminary data.</text>
</comment>
<evidence type="ECO:0000259" key="6">
    <source>
        <dbReference type="Pfam" id="PF01850"/>
    </source>
</evidence>
<comment type="similarity">
    <text evidence="5">Belongs to the PINc/VapC protein family.</text>
</comment>
<sequence length="129" mass="13491">MVVDASALVAILLREADAEALLGRIDAAGACATHAISLYEATGAVARVKECSVADAYGEVASLVSALELEVVALKTPEAIGALEAFARYSKGRHPAKLNMGDCFSYAVAKLRGTRLLYKGDDFSQTDLA</sequence>
<dbReference type="CDD" id="cd09871">
    <property type="entry name" value="PIN_MtVapC28-VapC30-like"/>
    <property type="match status" value="1"/>
</dbReference>
<dbReference type="AlphaFoldDB" id="A0A849HUZ2"/>
<reference evidence="7 8" key="1">
    <citation type="submission" date="2020-04" db="EMBL/GenBank/DDBJ databases">
        <title>Enterovirga sp. isolate from soil.</title>
        <authorList>
            <person name="Chea S."/>
            <person name="Kim D.-U."/>
        </authorList>
    </citation>
    <scope>NUCLEOTIDE SEQUENCE [LARGE SCALE GENOMIC DNA]</scope>
    <source>
        <strain evidence="7 8">DB1703</strain>
    </source>
</reference>
<dbReference type="GO" id="GO:0000287">
    <property type="term" value="F:magnesium ion binding"/>
    <property type="evidence" value="ECO:0007669"/>
    <property type="project" value="UniProtKB-UniRule"/>
</dbReference>
<gene>
    <name evidence="5" type="primary">vapC</name>
    <name evidence="7" type="ORF">HJG44_00745</name>
</gene>
<dbReference type="Proteomes" id="UP000564885">
    <property type="component" value="Unassembled WGS sequence"/>
</dbReference>
<dbReference type="Pfam" id="PF01850">
    <property type="entry name" value="PIN"/>
    <property type="match status" value="1"/>
</dbReference>
<keyword evidence="4 5" id="KW-0378">Hydrolase</keyword>
<keyword evidence="8" id="KW-1185">Reference proteome</keyword>
<keyword evidence="5" id="KW-0800">Toxin</keyword>
<dbReference type="InterPro" id="IPR022907">
    <property type="entry name" value="VapC_family"/>
</dbReference>
<dbReference type="GO" id="GO:0090729">
    <property type="term" value="F:toxin activity"/>
    <property type="evidence" value="ECO:0007669"/>
    <property type="project" value="UniProtKB-KW"/>
</dbReference>
<keyword evidence="1 5" id="KW-1277">Toxin-antitoxin system</keyword>
<comment type="cofactor">
    <cofactor evidence="5">
        <name>Mg(2+)</name>
        <dbReference type="ChEBI" id="CHEBI:18420"/>
    </cofactor>
</comment>
<keyword evidence="3 5" id="KW-0479">Metal-binding</keyword>
<accession>A0A849HUZ2</accession>
<evidence type="ECO:0000256" key="3">
    <source>
        <dbReference type="ARBA" id="ARBA00022723"/>
    </source>
</evidence>
<evidence type="ECO:0000256" key="1">
    <source>
        <dbReference type="ARBA" id="ARBA00022649"/>
    </source>
</evidence>
<dbReference type="EMBL" id="JABEPP010000001">
    <property type="protein sequence ID" value="NNM70922.1"/>
    <property type="molecule type" value="Genomic_DNA"/>
</dbReference>
<evidence type="ECO:0000256" key="2">
    <source>
        <dbReference type="ARBA" id="ARBA00022722"/>
    </source>
</evidence>
<feature type="binding site" evidence="5">
    <location>
        <position position="4"/>
    </location>
    <ligand>
        <name>Mg(2+)</name>
        <dbReference type="ChEBI" id="CHEBI:18420"/>
    </ligand>
</feature>
<dbReference type="RefSeq" id="WP_171217232.1">
    <property type="nucleotide sequence ID" value="NZ_JABEPP010000001.1"/>
</dbReference>
<keyword evidence="2 5" id="KW-0540">Nuclease</keyword>
<dbReference type="HAMAP" id="MF_00265">
    <property type="entry name" value="VapC_Nob1"/>
    <property type="match status" value="1"/>
</dbReference>
<dbReference type="InterPro" id="IPR002716">
    <property type="entry name" value="PIN_dom"/>
</dbReference>
<name>A0A849HUZ2_9HYPH</name>
<evidence type="ECO:0000256" key="5">
    <source>
        <dbReference type="HAMAP-Rule" id="MF_00265"/>
    </source>
</evidence>
<organism evidence="7 8">
    <name type="scientific">Enterovirga aerilata</name>
    <dbReference type="NCBI Taxonomy" id="2730920"/>
    <lineage>
        <taxon>Bacteria</taxon>
        <taxon>Pseudomonadati</taxon>
        <taxon>Pseudomonadota</taxon>
        <taxon>Alphaproteobacteria</taxon>
        <taxon>Hyphomicrobiales</taxon>
        <taxon>Methylobacteriaceae</taxon>
        <taxon>Enterovirga</taxon>
    </lineage>
</organism>
<dbReference type="GO" id="GO:0016787">
    <property type="term" value="F:hydrolase activity"/>
    <property type="evidence" value="ECO:0007669"/>
    <property type="project" value="UniProtKB-KW"/>
</dbReference>
<feature type="domain" description="PIN" evidence="6">
    <location>
        <begin position="1"/>
        <end position="127"/>
    </location>
</feature>
<evidence type="ECO:0000313" key="7">
    <source>
        <dbReference type="EMBL" id="NNM70922.1"/>
    </source>
</evidence>
<evidence type="ECO:0000313" key="8">
    <source>
        <dbReference type="Proteomes" id="UP000564885"/>
    </source>
</evidence>
<dbReference type="GO" id="GO:0004540">
    <property type="term" value="F:RNA nuclease activity"/>
    <property type="evidence" value="ECO:0007669"/>
    <property type="project" value="InterPro"/>
</dbReference>